<evidence type="ECO:0000256" key="1">
    <source>
        <dbReference type="ARBA" id="ARBA00023015"/>
    </source>
</evidence>
<keyword evidence="3" id="KW-0804">Transcription</keyword>
<dbReference type="Pfam" id="PF02365">
    <property type="entry name" value="NAM"/>
    <property type="match status" value="1"/>
</dbReference>
<feature type="domain" description="NAC" evidence="5">
    <location>
        <begin position="60"/>
        <end position="203"/>
    </location>
</feature>
<dbReference type="Proteomes" id="UP000634136">
    <property type="component" value="Unassembled WGS sequence"/>
</dbReference>
<dbReference type="GO" id="GO:0003677">
    <property type="term" value="F:DNA binding"/>
    <property type="evidence" value="ECO:0007669"/>
    <property type="project" value="UniProtKB-KW"/>
</dbReference>
<evidence type="ECO:0000259" key="5">
    <source>
        <dbReference type="PROSITE" id="PS51005"/>
    </source>
</evidence>
<dbReference type="InterPro" id="IPR036093">
    <property type="entry name" value="NAC_dom_sf"/>
</dbReference>
<dbReference type="GO" id="GO:0006355">
    <property type="term" value="P:regulation of DNA-templated transcription"/>
    <property type="evidence" value="ECO:0007669"/>
    <property type="project" value="InterPro"/>
</dbReference>
<dbReference type="SUPFAM" id="SSF101941">
    <property type="entry name" value="NAC domain"/>
    <property type="match status" value="1"/>
</dbReference>
<reference evidence="6" key="1">
    <citation type="submission" date="2020-09" db="EMBL/GenBank/DDBJ databases">
        <title>Genome-Enabled Discovery of Anthraquinone Biosynthesis in Senna tora.</title>
        <authorList>
            <person name="Kang S.-H."/>
            <person name="Pandey R.P."/>
            <person name="Lee C.-M."/>
            <person name="Sim J.-S."/>
            <person name="Jeong J.-T."/>
            <person name="Choi B.-S."/>
            <person name="Jung M."/>
            <person name="Ginzburg D."/>
            <person name="Zhao K."/>
            <person name="Won S.Y."/>
            <person name="Oh T.-J."/>
            <person name="Yu Y."/>
            <person name="Kim N.-H."/>
            <person name="Lee O.R."/>
            <person name="Lee T.-H."/>
            <person name="Bashyal P."/>
            <person name="Kim T.-S."/>
            <person name="Lee W.-H."/>
            <person name="Kawkins C."/>
            <person name="Kim C.-K."/>
            <person name="Kim J.S."/>
            <person name="Ahn B.O."/>
            <person name="Rhee S.Y."/>
            <person name="Sohng J.K."/>
        </authorList>
    </citation>
    <scope>NUCLEOTIDE SEQUENCE</scope>
    <source>
        <tissue evidence="6">Leaf</tissue>
    </source>
</reference>
<protein>
    <submittedName>
        <fullName evidence="6">NAC domain-containing protein 68-like</fullName>
    </submittedName>
</protein>
<dbReference type="PANTHER" id="PTHR31719">
    <property type="entry name" value="NAC TRANSCRIPTION FACTOR 56"/>
    <property type="match status" value="1"/>
</dbReference>
<sequence length="248" mass="28709">MCAGNLATHHGNSLMGICFNVYISEPMFPQNFQAYEYASQLSQQHRARSNKHIPWNLTILPVGFRFHPTEQELLQYLHKKVMNQPMMFYIPEVQVWQHNPKQLADDYPPINRGEHEWYFFSPREKLYAKGNVTKRTVPGGYWNASGKECSSVLFEGNEIGKWRTMIFHEGKRGDEVQVWQHNPKQLAASSPKILDPIHKLSTRMGAGNLATHHENSLMGICFNVDISEPMFPQNFQAYEYASQLSQQH</sequence>
<dbReference type="PROSITE" id="PS51005">
    <property type="entry name" value="NAC"/>
    <property type="match status" value="1"/>
</dbReference>
<dbReference type="PANTHER" id="PTHR31719:SF94">
    <property type="entry name" value="PROTEIN ATAF2"/>
    <property type="match status" value="1"/>
</dbReference>
<dbReference type="AlphaFoldDB" id="A0A834XI04"/>
<keyword evidence="7" id="KW-1185">Reference proteome</keyword>
<dbReference type="EMBL" id="JAAIUW010000001">
    <property type="protein sequence ID" value="KAF7844790.1"/>
    <property type="molecule type" value="Genomic_DNA"/>
</dbReference>
<proteinExistence type="predicted"/>
<keyword evidence="1" id="KW-0805">Transcription regulation</keyword>
<evidence type="ECO:0000313" key="6">
    <source>
        <dbReference type="EMBL" id="KAF7844790.1"/>
    </source>
</evidence>
<keyword evidence="2" id="KW-0238">DNA-binding</keyword>
<dbReference type="Gene3D" id="2.170.150.80">
    <property type="entry name" value="NAC domain"/>
    <property type="match status" value="1"/>
</dbReference>
<evidence type="ECO:0000256" key="4">
    <source>
        <dbReference type="ARBA" id="ARBA00023242"/>
    </source>
</evidence>
<dbReference type="InterPro" id="IPR003441">
    <property type="entry name" value="NAC-dom"/>
</dbReference>
<organism evidence="6 7">
    <name type="scientific">Senna tora</name>
    <dbReference type="NCBI Taxonomy" id="362788"/>
    <lineage>
        <taxon>Eukaryota</taxon>
        <taxon>Viridiplantae</taxon>
        <taxon>Streptophyta</taxon>
        <taxon>Embryophyta</taxon>
        <taxon>Tracheophyta</taxon>
        <taxon>Spermatophyta</taxon>
        <taxon>Magnoliopsida</taxon>
        <taxon>eudicotyledons</taxon>
        <taxon>Gunneridae</taxon>
        <taxon>Pentapetalae</taxon>
        <taxon>rosids</taxon>
        <taxon>fabids</taxon>
        <taxon>Fabales</taxon>
        <taxon>Fabaceae</taxon>
        <taxon>Caesalpinioideae</taxon>
        <taxon>Cassia clade</taxon>
        <taxon>Senna</taxon>
    </lineage>
</organism>
<accession>A0A834XI04</accession>
<name>A0A834XI04_9FABA</name>
<gene>
    <name evidence="6" type="ORF">G2W53_001695</name>
</gene>
<evidence type="ECO:0000313" key="7">
    <source>
        <dbReference type="Proteomes" id="UP000634136"/>
    </source>
</evidence>
<comment type="caution">
    <text evidence="6">The sequence shown here is derived from an EMBL/GenBank/DDBJ whole genome shotgun (WGS) entry which is preliminary data.</text>
</comment>
<evidence type="ECO:0000256" key="2">
    <source>
        <dbReference type="ARBA" id="ARBA00023125"/>
    </source>
</evidence>
<keyword evidence="4" id="KW-0539">Nucleus</keyword>
<evidence type="ECO:0000256" key="3">
    <source>
        <dbReference type="ARBA" id="ARBA00023163"/>
    </source>
</evidence>